<protein>
    <submittedName>
        <fullName evidence="1">Uncharacterized protein</fullName>
    </submittedName>
</protein>
<sequence>MNVHGGHLLPRFDWDLGIGVRREGGVILFSLQAERLRKGFREVLASCRDEALCMEDIVEKLMCDKTKAERDMLPMTGCSPELELEFSSIFIETHRKQVTNQIYYCFVTALEHLIQSFQFVFRHRHRDFMERETWVRYRLKQAVRLASTR</sequence>
<evidence type="ECO:0000313" key="1">
    <source>
        <dbReference type="EMBL" id="RRT45943.1"/>
    </source>
</evidence>
<gene>
    <name evidence="1" type="ORF">B296_00039675</name>
</gene>
<evidence type="ECO:0000313" key="2">
    <source>
        <dbReference type="Proteomes" id="UP000287651"/>
    </source>
</evidence>
<name>A0A426Y2E7_ENSVE</name>
<dbReference type="EMBL" id="AMZH03015508">
    <property type="protein sequence ID" value="RRT45943.1"/>
    <property type="molecule type" value="Genomic_DNA"/>
</dbReference>
<dbReference type="AlphaFoldDB" id="A0A426Y2E7"/>
<reference evidence="1 2" key="1">
    <citation type="journal article" date="2014" name="Agronomy (Basel)">
        <title>A Draft Genome Sequence for Ensete ventricosum, the Drought-Tolerant Tree Against Hunger.</title>
        <authorList>
            <person name="Harrison J."/>
            <person name="Moore K.A."/>
            <person name="Paszkiewicz K."/>
            <person name="Jones T."/>
            <person name="Grant M."/>
            <person name="Ambacheew D."/>
            <person name="Muzemil S."/>
            <person name="Studholme D.J."/>
        </authorList>
    </citation>
    <scope>NUCLEOTIDE SEQUENCE [LARGE SCALE GENOMIC DNA]</scope>
</reference>
<organism evidence="1 2">
    <name type="scientific">Ensete ventricosum</name>
    <name type="common">Abyssinian banana</name>
    <name type="synonym">Musa ensete</name>
    <dbReference type="NCBI Taxonomy" id="4639"/>
    <lineage>
        <taxon>Eukaryota</taxon>
        <taxon>Viridiplantae</taxon>
        <taxon>Streptophyta</taxon>
        <taxon>Embryophyta</taxon>
        <taxon>Tracheophyta</taxon>
        <taxon>Spermatophyta</taxon>
        <taxon>Magnoliopsida</taxon>
        <taxon>Liliopsida</taxon>
        <taxon>Zingiberales</taxon>
        <taxon>Musaceae</taxon>
        <taxon>Ensete</taxon>
    </lineage>
</organism>
<dbReference type="Proteomes" id="UP000287651">
    <property type="component" value="Unassembled WGS sequence"/>
</dbReference>
<feature type="non-terminal residue" evidence="1">
    <location>
        <position position="149"/>
    </location>
</feature>
<accession>A0A426Y2E7</accession>
<proteinExistence type="predicted"/>
<comment type="caution">
    <text evidence="1">The sequence shown here is derived from an EMBL/GenBank/DDBJ whole genome shotgun (WGS) entry which is preliminary data.</text>
</comment>